<reference evidence="3" key="2">
    <citation type="submission" date="2023-07" db="EMBL/GenBank/DDBJ databases">
        <authorList>
            <person name="Yang W."/>
            <person name="Chen J."/>
            <person name="Ji P."/>
            <person name="Hu F."/>
        </authorList>
    </citation>
    <scope>NUCLEOTIDE SEQUENCE</scope>
    <source>
        <strain evidence="3">CRE-138-0111</strain>
    </source>
</reference>
<proteinExistence type="predicted"/>
<protein>
    <submittedName>
        <fullName evidence="2">2OG-Fe(II) oxygenase family protein</fullName>
    </submittedName>
</protein>
<reference evidence="2" key="1">
    <citation type="submission" date="2023-03" db="EMBL/GenBank/DDBJ databases">
        <title>a new species belonging to Providencia genus.</title>
        <authorList>
            <person name="Yang W."/>
            <person name="Hu F."/>
            <person name="Shen S."/>
            <person name="Ding L."/>
            <person name="Yin D."/>
        </authorList>
    </citation>
    <scope>NUCLEOTIDE SEQUENCE</scope>
    <source>
        <strain evidence="2">CRE-3FA-0001</strain>
    </source>
</reference>
<accession>A0AA42FJL2</accession>
<gene>
    <name evidence="2" type="ORF">P7V44_05690</name>
    <name evidence="3" type="ORF">Q5E86_16965</name>
</gene>
<dbReference type="Proteomes" id="UP001156701">
    <property type="component" value="Unassembled WGS sequence"/>
</dbReference>
<evidence type="ECO:0000313" key="5">
    <source>
        <dbReference type="Proteomes" id="UP001176478"/>
    </source>
</evidence>
<reference evidence="3" key="3">
    <citation type="journal article" date="2024" name="Int. J. Antimicrob. Agents">
        <title>Identification of a novel Providencia species showing multi-drug-resistant in three patients with hospital-acquired infection.</title>
        <authorList>
            <person name="Yang W."/>
            <person name="Chen J."/>
            <person name="Yang F."/>
            <person name="Ji P."/>
            <person name="Shen S."/>
            <person name="Yin D."/>
            <person name="Hu F."/>
        </authorList>
    </citation>
    <scope>NUCLEOTIDE SEQUENCE</scope>
    <source>
        <strain evidence="3">CRE-138-0111</strain>
    </source>
</reference>
<comment type="caution">
    <text evidence="2">The sequence shown here is derived from an EMBL/GenBank/DDBJ whole genome shotgun (WGS) entry which is preliminary data.</text>
</comment>
<dbReference type="Proteomes" id="UP001176478">
    <property type="component" value="Unassembled WGS sequence"/>
</dbReference>
<dbReference type="AlphaFoldDB" id="A0AA42FJL2"/>
<evidence type="ECO:0000313" key="2">
    <source>
        <dbReference type="EMBL" id="MDG4695729.1"/>
    </source>
</evidence>
<dbReference type="Pfam" id="PF13661">
    <property type="entry name" value="2OG-FeII_Oxy_4"/>
    <property type="match status" value="1"/>
</dbReference>
<evidence type="ECO:0000259" key="1">
    <source>
        <dbReference type="Pfam" id="PF13661"/>
    </source>
</evidence>
<sequence length="223" mass="26073">MGISKHNKEFLSNGYTSFSIKDFFPEFEVNLNLINNIEEDKWSFIIKNRRGVSDFYLSDTDIESINYEKTIAFEDRDNGEFSFSFRRICFDEIKIILVDLIAVVDDVKFKDFLWSITGKKVNMISNIYLSKFDKNDFLTTHCDSDDGIGIVINLTKEWEANYGGLTMILDNEKKEILETFIPSYLNILIFDTKKRKIPHFVSTVTSNKISKRMALVVRYNEKN</sequence>
<evidence type="ECO:0000313" key="3">
    <source>
        <dbReference type="EMBL" id="MDO7858004.1"/>
    </source>
</evidence>
<evidence type="ECO:0000313" key="4">
    <source>
        <dbReference type="Proteomes" id="UP001156701"/>
    </source>
</evidence>
<keyword evidence="5" id="KW-1185">Reference proteome</keyword>
<dbReference type="RefSeq" id="WP_166686819.1">
    <property type="nucleotide sequence ID" value="NZ_JARRYG010000004.1"/>
</dbReference>
<organism evidence="2 4">
    <name type="scientific">Providencia huashanensis</name>
    <dbReference type="NCBI Taxonomy" id="3037798"/>
    <lineage>
        <taxon>Bacteria</taxon>
        <taxon>Pseudomonadati</taxon>
        <taxon>Pseudomonadota</taxon>
        <taxon>Gammaproteobacteria</taxon>
        <taxon>Enterobacterales</taxon>
        <taxon>Morganellaceae</taxon>
        <taxon>Providencia</taxon>
    </lineage>
</organism>
<dbReference type="Gene3D" id="2.60.120.620">
    <property type="entry name" value="q2cbj1_9rhob like domain"/>
    <property type="match status" value="1"/>
</dbReference>
<dbReference type="InterPro" id="IPR039558">
    <property type="entry name" value="TPA1/OFD1_N"/>
</dbReference>
<feature type="domain" description="Prolyl 3,4-dihydroxylase TPA1/OFD1 N-terminal" evidence="1">
    <location>
        <begin position="129"/>
        <end position="214"/>
    </location>
</feature>
<name>A0AA42FJL2_9GAMM</name>
<dbReference type="EMBL" id="JARRYG010000004">
    <property type="protein sequence ID" value="MDG4695729.1"/>
    <property type="molecule type" value="Genomic_DNA"/>
</dbReference>
<dbReference type="EMBL" id="JAUQTG010000011">
    <property type="protein sequence ID" value="MDO7858004.1"/>
    <property type="molecule type" value="Genomic_DNA"/>
</dbReference>